<comment type="caution">
    <text evidence="2">The sequence shown here is derived from an EMBL/GenBank/DDBJ whole genome shotgun (WGS) entry which is preliminary data.</text>
</comment>
<proteinExistence type="predicted"/>
<protein>
    <submittedName>
        <fullName evidence="2">Uncharacterized protein</fullName>
    </submittedName>
</protein>
<dbReference type="Gene3D" id="3.40.50.150">
    <property type="entry name" value="Vaccinia Virus protein VP39"/>
    <property type="match status" value="1"/>
</dbReference>
<gene>
    <name evidence="2" type="ORF">EV190_101111</name>
</gene>
<keyword evidence="3" id="KW-1185">Reference proteome</keyword>
<feature type="compositionally biased region" description="Polar residues" evidence="1">
    <location>
        <begin position="9"/>
        <end position="21"/>
    </location>
</feature>
<feature type="region of interest" description="Disordered" evidence="1">
    <location>
        <begin position="163"/>
        <end position="187"/>
    </location>
</feature>
<dbReference type="AlphaFoldDB" id="A0A4R6V330"/>
<evidence type="ECO:0000313" key="3">
    <source>
        <dbReference type="Proteomes" id="UP000295281"/>
    </source>
</evidence>
<sequence>MRVEEAALSNHTGTGTLRLSATGEASNSLAAGFRPELGRVPVRVDTASRWRERDNIVPAVLKIDTGPTGPDVVAGALEVMRRFRPWVLCEVPPDRGLEERLMALLEPLDYTWHRVDGDPPYPPRARIREPGTGDPLWLFAPGLPDEGFWETARLWNEAVLGCRPPAGDAGPAGGNVPRARAGRGRSR</sequence>
<reference evidence="2 3" key="1">
    <citation type="submission" date="2019-03" db="EMBL/GenBank/DDBJ databases">
        <title>Genomic Encyclopedia of Type Strains, Phase IV (KMG-IV): sequencing the most valuable type-strain genomes for metagenomic binning, comparative biology and taxonomic classification.</title>
        <authorList>
            <person name="Goeker M."/>
        </authorList>
    </citation>
    <scope>NUCLEOTIDE SEQUENCE [LARGE SCALE GENOMIC DNA]</scope>
    <source>
        <strain evidence="2 3">DSM 46770</strain>
    </source>
</reference>
<organism evidence="2 3">
    <name type="scientific">Actinorugispora endophytica</name>
    <dbReference type="NCBI Taxonomy" id="1605990"/>
    <lineage>
        <taxon>Bacteria</taxon>
        <taxon>Bacillati</taxon>
        <taxon>Actinomycetota</taxon>
        <taxon>Actinomycetes</taxon>
        <taxon>Streptosporangiales</taxon>
        <taxon>Nocardiopsidaceae</taxon>
        <taxon>Actinorugispora</taxon>
    </lineage>
</organism>
<dbReference type="EMBL" id="SNYN01000001">
    <property type="protein sequence ID" value="TDQ54795.1"/>
    <property type="molecule type" value="Genomic_DNA"/>
</dbReference>
<evidence type="ECO:0000256" key="1">
    <source>
        <dbReference type="SAM" id="MobiDB-lite"/>
    </source>
</evidence>
<dbReference type="RefSeq" id="WP_341770500.1">
    <property type="nucleotide sequence ID" value="NZ_SNYN01000001.1"/>
</dbReference>
<evidence type="ECO:0000313" key="2">
    <source>
        <dbReference type="EMBL" id="TDQ54795.1"/>
    </source>
</evidence>
<dbReference type="SUPFAM" id="SSF53335">
    <property type="entry name" value="S-adenosyl-L-methionine-dependent methyltransferases"/>
    <property type="match status" value="1"/>
</dbReference>
<dbReference type="InterPro" id="IPR029063">
    <property type="entry name" value="SAM-dependent_MTases_sf"/>
</dbReference>
<accession>A0A4R6V330</accession>
<name>A0A4R6V330_9ACTN</name>
<dbReference type="Proteomes" id="UP000295281">
    <property type="component" value="Unassembled WGS sequence"/>
</dbReference>
<feature type="region of interest" description="Disordered" evidence="1">
    <location>
        <begin position="1"/>
        <end position="21"/>
    </location>
</feature>